<dbReference type="EMBL" id="MU006750">
    <property type="protein sequence ID" value="KAF2621868.1"/>
    <property type="molecule type" value="Genomic_DNA"/>
</dbReference>
<name>A0ACB6RJF5_9PLEO</name>
<accession>A0ACB6RJF5</accession>
<sequence length="117" mass="13574">MFKLRDEYAIKEVLQYHGIGAKSAFCLLSICLQRQSFAVDTHIYRIMGLWGWRPRDASREKAQTDLYYAKIPGELKFPLHYLFIVHGSECPVYRGNGDTSAKCEFEQQYSKLEGQDT</sequence>
<reference evidence="1" key="1">
    <citation type="journal article" date="2020" name="Stud. Mycol.">
        <title>101 Dothideomycetes genomes: a test case for predicting lifestyles and emergence of pathogens.</title>
        <authorList>
            <person name="Haridas S."/>
            <person name="Albert R."/>
            <person name="Binder M."/>
            <person name="Bloem J."/>
            <person name="Labutti K."/>
            <person name="Salamov A."/>
            <person name="Andreopoulos B."/>
            <person name="Baker S."/>
            <person name="Barry K."/>
            <person name="Bills G."/>
            <person name="Bluhm B."/>
            <person name="Cannon C."/>
            <person name="Castanera R."/>
            <person name="Culley D."/>
            <person name="Daum C."/>
            <person name="Ezra D."/>
            <person name="Gonzalez J."/>
            <person name="Henrissat B."/>
            <person name="Kuo A."/>
            <person name="Liang C."/>
            <person name="Lipzen A."/>
            <person name="Lutzoni F."/>
            <person name="Magnuson J."/>
            <person name="Mondo S."/>
            <person name="Nolan M."/>
            <person name="Ohm R."/>
            <person name="Pangilinan J."/>
            <person name="Park H.-J."/>
            <person name="Ramirez L."/>
            <person name="Alfaro M."/>
            <person name="Sun H."/>
            <person name="Tritt A."/>
            <person name="Yoshinaga Y."/>
            <person name="Zwiers L.-H."/>
            <person name="Turgeon B."/>
            <person name="Goodwin S."/>
            <person name="Spatafora J."/>
            <person name="Crous P."/>
            <person name="Grigoriev I."/>
        </authorList>
    </citation>
    <scope>NUCLEOTIDE SEQUENCE</scope>
    <source>
        <strain evidence="1">CBS 525.71</strain>
    </source>
</reference>
<gene>
    <name evidence="1" type="ORF">BU25DRAFT_403620</name>
</gene>
<keyword evidence="2" id="KW-1185">Reference proteome</keyword>
<protein>
    <submittedName>
        <fullName evidence="1">Uncharacterized protein</fullName>
    </submittedName>
</protein>
<evidence type="ECO:0000313" key="1">
    <source>
        <dbReference type="EMBL" id="KAF2621868.1"/>
    </source>
</evidence>
<organism evidence="1 2">
    <name type="scientific">Macroventuria anomochaeta</name>
    <dbReference type="NCBI Taxonomy" id="301207"/>
    <lineage>
        <taxon>Eukaryota</taxon>
        <taxon>Fungi</taxon>
        <taxon>Dikarya</taxon>
        <taxon>Ascomycota</taxon>
        <taxon>Pezizomycotina</taxon>
        <taxon>Dothideomycetes</taxon>
        <taxon>Pleosporomycetidae</taxon>
        <taxon>Pleosporales</taxon>
        <taxon>Pleosporineae</taxon>
        <taxon>Didymellaceae</taxon>
        <taxon>Macroventuria</taxon>
    </lineage>
</organism>
<evidence type="ECO:0000313" key="2">
    <source>
        <dbReference type="Proteomes" id="UP000799754"/>
    </source>
</evidence>
<proteinExistence type="predicted"/>
<comment type="caution">
    <text evidence="1">The sequence shown here is derived from an EMBL/GenBank/DDBJ whole genome shotgun (WGS) entry which is preliminary data.</text>
</comment>
<dbReference type="Proteomes" id="UP000799754">
    <property type="component" value="Unassembled WGS sequence"/>
</dbReference>